<feature type="transmembrane region" description="Helical" evidence="1">
    <location>
        <begin position="12"/>
        <end position="36"/>
    </location>
</feature>
<dbReference type="Proteomes" id="UP001585080">
    <property type="component" value="Unassembled WGS sequence"/>
</dbReference>
<name>A0ABV5EKR7_9ACTN</name>
<gene>
    <name evidence="2" type="ORF">VSS16_32820</name>
</gene>
<protein>
    <submittedName>
        <fullName evidence="2">Uncharacterized protein</fullName>
    </submittedName>
</protein>
<dbReference type="EMBL" id="JAYMRP010000045">
    <property type="protein sequence ID" value="MFB8777445.1"/>
    <property type="molecule type" value="Genomic_DNA"/>
</dbReference>
<accession>A0ABV5EKR7</accession>
<reference evidence="2 3" key="1">
    <citation type="submission" date="2024-01" db="EMBL/GenBank/DDBJ databases">
        <title>Genome mining of biosynthetic gene clusters to explore secondary metabolites of Streptomyces sp.</title>
        <authorList>
            <person name="Baig A."/>
            <person name="Ajitkumar Shintre N."/>
            <person name="Kumar H."/>
            <person name="Anbarasu A."/>
            <person name="Ramaiah S."/>
        </authorList>
    </citation>
    <scope>NUCLEOTIDE SEQUENCE [LARGE SCALE GENOMIC DNA]</scope>
    <source>
        <strain evidence="2 3">A57</strain>
    </source>
</reference>
<comment type="caution">
    <text evidence="2">The sequence shown here is derived from an EMBL/GenBank/DDBJ whole genome shotgun (WGS) entry which is preliminary data.</text>
</comment>
<organism evidence="2 3">
    <name type="scientific">Streptomyces broussonetiae</name>
    <dbReference type="NCBI Taxonomy" id="2686304"/>
    <lineage>
        <taxon>Bacteria</taxon>
        <taxon>Bacillati</taxon>
        <taxon>Actinomycetota</taxon>
        <taxon>Actinomycetes</taxon>
        <taxon>Kitasatosporales</taxon>
        <taxon>Streptomycetaceae</taxon>
        <taxon>Streptomyces</taxon>
    </lineage>
</organism>
<evidence type="ECO:0000313" key="3">
    <source>
        <dbReference type="Proteomes" id="UP001585080"/>
    </source>
</evidence>
<keyword evidence="1" id="KW-0472">Membrane</keyword>
<evidence type="ECO:0000313" key="2">
    <source>
        <dbReference type="EMBL" id="MFB8777445.1"/>
    </source>
</evidence>
<sequence>MGGFMDGGGNGLTAVWVAIALLGALVGGCVTAFCVWEHGRDVIAALGAGGCAFLGLATLGVGIVALFR</sequence>
<feature type="transmembrane region" description="Helical" evidence="1">
    <location>
        <begin position="43"/>
        <end position="67"/>
    </location>
</feature>
<keyword evidence="3" id="KW-1185">Reference proteome</keyword>
<keyword evidence="1" id="KW-1133">Transmembrane helix</keyword>
<proteinExistence type="predicted"/>
<evidence type="ECO:0000256" key="1">
    <source>
        <dbReference type="SAM" id="Phobius"/>
    </source>
</evidence>
<keyword evidence="1" id="KW-0812">Transmembrane</keyword>
<dbReference type="RefSeq" id="WP_376735905.1">
    <property type="nucleotide sequence ID" value="NZ_JAYMRP010000045.1"/>
</dbReference>